<proteinExistence type="predicted"/>
<feature type="chain" id="PRO_5026883375" description="DUF5666 domain-containing protein" evidence="1">
    <location>
        <begin position="28"/>
        <end position="211"/>
    </location>
</feature>
<organism evidence="2">
    <name type="scientific">uncultured Thermomicrobiales bacterium</name>
    <dbReference type="NCBI Taxonomy" id="1645740"/>
    <lineage>
        <taxon>Bacteria</taxon>
        <taxon>Pseudomonadati</taxon>
        <taxon>Thermomicrobiota</taxon>
        <taxon>Thermomicrobia</taxon>
        <taxon>Thermomicrobiales</taxon>
        <taxon>environmental samples</taxon>
    </lineage>
</organism>
<evidence type="ECO:0000256" key="1">
    <source>
        <dbReference type="SAM" id="SignalP"/>
    </source>
</evidence>
<dbReference type="AlphaFoldDB" id="A0A6J4URJ6"/>
<keyword evidence="1" id="KW-0732">Signal</keyword>
<evidence type="ECO:0008006" key="3">
    <source>
        <dbReference type="Google" id="ProtNLM"/>
    </source>
</evidence>
<dbReference type="EMBL" id="CADCWF010000149">
    <property type="protein sequence ID" value="CAA9558793.1"/>
    <property type="molecule type" value="Genomic_DNA"/>
</dbReference>
<accession>A0A6J4URJ6</accession>
<gene>
    <name evidence="2" type="ORF">AVDCRST_MAG59-2310</name>
</gene>
<name>A0A6J4URJ6_9BACT</name>
<protein>
    <recommendedName>
        <fullName evidence="3">DUF5666 domain-containing protein</fullName>
    </recommendedName>
</protein>
<evidence type="ECO:0000313" key="2">
    <source>
        <dbReference type="EMBL" id="CAA9558793.1"/>
    </source>
</evidence>
<sequence>MTKRLGPLPRAAAGLALLLAAAGGAAAAAAQEAAPVRVRGQIASVEGRVLTVQNRDGGTTRLELPADAKILGMTPIQPDAIATDASVGAAAVKQPDGRMRALLVVVHPGGIGGPGEGYLTWDLTPDSMMVQGEVREAESGPDGRVLQIYYTQAGNTVVIPPGTPVIRLEPRDASLLKKGASVFVPNAEKGPGETLSAELVAVGEDGFEPPM</sequence>
<reference evidence="2" key="1">
    <citation type="submission" date="2020-02" db="EMBL/GenBank/DDBJ databases">
        <authorList>
            <person name="Meier V. D."/>
        </authorList>
    </citation>
    <scope>NUCLEOTIDE SEQUENCE</scope>
    <source>
        <strain evidence="2">AVDCRST_MAG59</strain>
    </source>
</reference>
<feature type="signal peptide" evidence="1">
    <location>
        <begin position="1"/>
        <end position="27"/>
    </location>
</feature>